<dbReference type="AlphaFoldDB" id="A0A182YS02"/>
<dbReference type="SUPFAM" id="SSF56672">
    <property type="entry name" value="DNA/RNA polymerases"/>
    <property type="match status" value="1"/>
</dbReference>
<proteinExistence type="predicted"/>
<dbReference type="Proteomes" id="UP000076408">
    <property type="component" value="Unassembled WGS sequence"/>
</dbReference>
<reference evidence="2" key="2">
    <citation type="submission" date="2020-05" db="UniProtKB">
        <authorList>
            <consortium name="EnsemblMetazoa"/>
        </authorList>
    </citation>
    <scope>IDENTIFICATION</scope>
    <source>
        <strain evidence="2">Indian</strain>
    </source>
</reference>
<evidence type="ECO:0000313" key="2">
    <source>
        <dbReference type="EnsemblMetazoa" id="ASTEI11238-PA"/>
    </source>
</evidence>
<organism evidence="2 3">
    <name type="scientific">Anopheles stephensi</name>
    <name type="common">Indo-Pakistan malaria mosquito</name>
    <dbReference type="NCBI Taxonomy" id="30069"/>
    <lineage>
        <taxon>Eukaryota</taxon>
        <taxon>Metazoa</taxon>
        <taxon>Ecdysozoa</taxon>
        <taxon>Arthropoda</taxon>
        <taxon>Hexapoda</taxon>
        <taxon>Insecta</taxon>
        <taxon>Pterygota</taxon>
        <taxon>Neoptera</taxon>
        <taxon>Endopterygota</taxon>
        <taxon>Diptera</taxon>
        <taxon>Nematocera</taxon>
        <taxon>Culicoidea</taxon>
        <taxon>Culicidae</taxon>
        <taxon>Anophelinae</taxon>
        <taxon>Anopheles</taxon>
    </lineage>
</organism>
<dbReference type="GO" id="GO:0071897">
    <property type="term" value="P:DNA biosynthetic process"/>
    <property type="evidence" value="ECO:0007669"/>
    <property type="project" value="UniProtKB-ARBA"/>
</dbReference>
<dbReference type="InterPro" id="IPR000477">
    <property type="entry name" value="RT_dom"/>
</dbReference>
<sequence>MERLFASVKNSIVYMDDMLVYARSLEELRNMVKEVKKVMQLNDLTINEKKSLYDQEKGWEEEQQSAFDELKLAAENDLVKRGYFDDNDKTILYMDASPWGLGAVLAQENMDGSERRIIACASKSLTAVESRYPQLHREALAII</sequence>
<accession>A0A182YS02</accession>
<dbReference type="InterPro" id="IPR043502">
    <property type="entry name" value="DNA/RNA_pol_sf"/>
</dbReference>
<dbReference type="PANTHER" id="PTHR37984:SF5">
    <property type="entry name" value="PROTEIN NYNRIN-LIKE"/>
    <property type="match status" value="1"/>
</dbReference>
<dbReference type="PANTHER" id="PTHR37984">
    <property type="entry name" value="PROTEIN CBG26694"/>
    <property type="match status" value="1"/>
</dbReference>
<dbReference type="Pfam" id="PF00078">
    <property type="entry name" value="RVT_1"/>
    <property type="match status" value="1"/>
</dbReference>
<dbReference type="InterPro" id="IPR041577">
    <property type="entry name" value="RT_RNaseH_2"/>
</dbReference>
<dbReference type="GO" id="GO:0003824">
    <property type="term" value="F:catalytic activity"/>
    <property type="evidence" value="ECO:0007669"/>
    <property type="project" value="UniProtKB-KW"/>
</dbReference>
<evidence type="ECO:0000256" key="1">
    <source>
        <dbReference type="ARBA" id="ARBA00023268"/>
    </source>
</evidence>
<dbReference type="InterPro" id="IPR043128">
    <property type="entry name" value="Rev_trsase/Diguanyl_cyclase"/>
</dbReference>
<dbReference type="VEuPathDB" id="VectorBase:ASTEI20_030982"/>
<dbReference type="Gene3D" id="3.10.20.370">
    <property type="match status" value="1"/>
</dbReference>
<keyword evidence="1" id="KW-0511">Multifunctional enzyme</keyword>
<protein>
    <submittedName>
        <fullName evidence="2">Reverse transcriptase domain-containing protein</fullName>
    </submittedName>
</protein>
<dbReference type="Pfam" id="PF17919">
    <property type="entry name" value="RT_RNaseH_2"/>
    <property type="match status" value="1"/>
</dbReference>
<dbReference type="InterPro" id="IPR050951">
    <property type="entry name" value="Retrovirus_Pol_polyprotein"/>
</dbReference>
<reference evidence="3" key="1">
    <citation type="journal article" date="2014" name="Genome Biol.">
        <title>Genome analysis of a major urban malaria vector mosquito, Anopheles stephensi.</title>
        <authorList>
            <person name="Jiang X."/>
            <person name="Peery A."/>
            <person name="Hall A.B."/>
            <person name="Sharma A."/>
            <person name="Chen X.G."/>
            <person name="Waterhouse R.M."/>
            <person name="Komissarov A."/>
            <person name="Riehle M.M."/>
            <person name="Shouche Y."/>
            <person name="Sharakhova M.V."/>
            <person name="Lawson D."/>
            <person name="Pakpour N."/>
            <person name="Arensburger P."/>
            <person name="Davidson V.L."/>
            <person name="Eiglmeier K."/>
            <person name="Emrich S."/>
            <person name="George P."/>
            <person name="Kennedy R.C."/>
            <person name="Mane S.P."/>
            <person name="Maslen G."/>
            <person name="Oringanje C."/>
            <person name="Qi Y."/>
            <person name="Settlage R."/>
            <person name="Tojo M."/>
            <person name="Tubio J.M."/>
            <person name="Unger M.F."/>
            <person name="Wang B."/>
            <person name="Vernick K.D."/>
            <person name="Ribeiro J.M."/>
            <person name="James A.A."/>
            <person name="Michel K."/>
            <person name="Riehle M.A."/>
            <person name="Luckhart S."/>
            <person name="Sharakhov I.V."/>
            <person name="Tu Z."/>
        </authorList>
    </citation>
    <scope>NUCLEOTIDE SEQUENCE [LARGE SCALE GENOMIC DNA]</scope>
    <source>
        <strain evidence="3">Indian</strain>
    </source>
</reference>
<dbReference type="PROSITE" id="PS50878">
    <property type="entry name" value="RT_POL"/>
    <property type="match status" value="1"/>
</dbReference>
<evidence type="ECO:0000313" key="3">
    <source>
        <dbReference type="Proteomes" id="UP000076408"/>
    </source>
</evidence>
<dbReference type="Gene3D" id="3.30.70.270">
    <property type="match status" value="1"/>
</dbReference>
<dbReference type="VEuPathDB" id="VectorBase:ASTEI11238"/>
<dbReference type="EnsemblMetazoa" id="ASTEI11238-RA">
    <property type="protein sequence ID" value="ASTEI11238-PA"/>
    <property type="gene ID" value="ASTEI11238"/>
</dbReference>
<dbReference type="STRING" id="30069.A0A182YS02"/>
<name>A0A182YS02_ANOST</name>
<keyword evidence="3" id="KW-1185">Reference proteome</keyword>